<dbReference type="Pfam" id="PF07587">
    <property type="entry name" value="PSD1"/>
    <property type="match status" value="1"/>
</dbReference>
<dbReference type="InterPro" id="IPR022655">
    <property type="entry name" value="DUF1553"/>
</dbReference>
<feature type="domain" description="DUF1549" evidence="1">
    <location>
        <begin position="147"/>
        <end position="352"/>
    </location>
</feature>
<dbReference type="Pfam" id="PF07583">
    <property type="entry name" value="PSCyt2"/>
    <property type="match status" value="1"/>
</dbReference>
<dbReference type="EMBL" id="QLMA01000001">
    <property type="protein sequence ID" value="RAJ88048.1"/>
    <property type="molecule type" value="Genomic_DNA"/>
</dbReference>
<evidence type="ECO:0000259" key="1">
    <source>
        <dbReference type="Pfam" id="PF07583"/>
    </source>
</evidence>
<keyword evidence="5" id="KW-1185">Reference proteome</keyword>
<dbReference type="InterPro" id="IPR036909">
    <property type="entry name" value="Cyt_c-like_dom_sf"/>
</dbReference>
<evidence type="ECO:0000313" key="5">
    <source>
        <dbReference type="Proteomes" id="UP000249819"/>
    </source>
</evidence>
<dbReference type="Proteomes" id="UP000249819">
    <property type="component" value="Unassembled WGS sequence"/>
</dbReference>
<dbReference type="SUPFAM" id="SSF46626">
    <property type="entry name" value="Cytochrome c"/>
    <property type="match status" value="1"/>
</dbReference>
<dbReference type="InterPro" id="IPR011429">
    <property type="entry name" value="Cyt_c_Planctomycete-type"/>
</dbReference>
<organism evidence="4 5">
    <name type="scientific">Chitinophaga dinghuensis</name>
    <dbReference type="NCBI Taxonomy" id="1539050"/>
    <lineage>
        <taxon>Bacteria</taxon>
        <taxon>Pseudomonadati</taxon>
        <taxon>Bacteroidota</taxon>
        <taxon>Chitinophagia</taxon>
        <taxon>Chitinophagales</taxon>
        <taxon>Chitinophagaceae</taxon>
        <taxon>Chitinophaga</taxon>
    </lineage>
</organism>
<proteinExistence type="predicted"/>
<dbReference type="OrthoDB" id="1450284at2"/>
<gene>
    <name evidence="4" type="ORF">CLV59_101813</name>
</gene>
<dbReference type="Gene3D" id="2.60.120.260">
    <property type="entry name" value="Galactose-binding domain-like"/>
    <property type="match status" value="1"/>
</dbReference>
<reference evidence="4 5" key="1">
    <citation type="submission" date="2018-06" db="EMBL/GenBank/DDBJ databases">
        <title>Genomic Encyclopedia of Archaeal and Bacterial Type Strains, Phase II (KMG-II): from individual species to whole genera.</title>
        <authorList>
            <person name="Goeker M."/>
        </authorList>
    </citation>
    <scope>NUCLEOTIDE SEQUENCE [LARGE SCALE GENOMIC DNA]</scope>
    <source>
        <strain evidence="4 5">DSM 29821</strain>
    </source>
</reference>
<evidence type="ECO:0000259" key="2">
    <source>
        <dbReference type="Pfam" id="PF07587"/>
    </source>
</evidence>
<comment type="caution">
    <text evidence="4">The sequence shown here is derived from an EMBL/GenBank/DDBJ whole genome shotgun (WGS) entry which is preliminary data.</text>
</comment>
<dbReference type="PANTHER" id="PTHR35889">
    <property type="entry name" value="CYCLOINULO-OLIGOSACCHARIDE FRUCTANOTRANSFERASE-RELATED"/>
    <property type="match status" value="1"/>
</dbReference>
<evidence type="ECO:0000313" key="4">
    <source>
        <dbReference type="EMBL" id="RAJ88048.1"/>
    </source>
</evidence>
<dbReference type="InterPro" id="IPR011444">
    <property type="entry name" value="DUF1549"/>
</dbReference>
<dbReference type="GO" id="GO:0020037">
    <property type="term" value="F:heme binding"/>
    <property type="evidence" value="ECO:0007669"/>
    <property type="project" value="InterPro"/>
</dbReference>
<name>A0A327WD34_9BACT</name>
<dbReference type="Pfam" id="PF07635">
    <property type="entry name" value="PSCyt1"/>
    <property type="match status" value="1"/>
</dbReference>
<sequence>MGIYSTRRKTVNISIAIAIGGIFAACNSARKPDFSTEIKPILNKHCISCHGGVKQSGGFSVLFREEALGITKSGKPAIIPGHPEKSEFIRRLTCKDPKERMPQKGAPLSEEEVALLTRWVKSGAEWGEHWAYVPPKAPAAPDATHAIDHYINKKLKEEGLSSSPEADKMTLLRRVSFDLTGLPPTAEMAKAFAADKRPDAYEKLVDTLLQSPHFGERWAAMWLDLARYSDTKGYERDDGRKIWRYRDWVIDAFNRDLPYDSFAIQQLAGDLLPHSGKSEMIATAFNRNTMTNDEGGTQDEEFRTAAVMDRVSTTMDVFQGVTIACVQCHSHPYDPFRFEDYYKLLAFLNNTRDEDTHMEHPKLRLYDSVSNVQVREVSSWVAAHGNTTQVADVQEFMQVLEPKRHAHDCDQYINGALADTKYLGIRPGGSCRLPKQDLTGKTHLLMNYWTGTPGGQLEIRLDSLAGPKWITYALTPTKGRVAANIPIPATNGIHDLFLIFRNASLPKDASVCGVEWFAFREDLPGKGMPGYQQINDQLMAIINMQPDDVPVMVENPVSMQRTTHVFERGNWMVPGKVVTPDVPHSLNPFPANAPRNRLGLAMWMTSDQNPLTARVMVNRLWEQLFGIGIVETLEDFGTQGFPPSHPELLDYLAYQFMHGYKWHVKPLLREIVLSAAYRQSSVTTPALLEKDPANRLLARGPHFRLTAEEVRDQALRVSGLLNPGLHGPSVMPYQPDNIWQSVWSGAYWKKAEDGNQYRRALYVYQKRTSPYPSMLSFDGSSREVCMQRRIRTNTPLQALVTLNDPVYIETAVALAKQMQLQGNDPATCIRWGYERALFKPISDSKLKILMTLYNNALSRFQKNPAAACKMLQCTTAGKDTVATAALATVANAVMNLDEFLTKS</sequence>
<evidence type="ECO:0000259" key="3">
    <source>
        <dbReference type="Pfam" id="PF07635"/>
    </source>
</evidence>
<dbReference type="CDD" id="cd04084">
    <property type="entry name" value="CBM6_xylanase-like"/>
    <property type="match status" value="1"/>
</dbReference>
<dbReference type="GO" id="GO:0009055">
    <property type="term" value="F:electron transfer activity"/>
    <property type="evidence" value="ECO:0007669"/>
    <property type="project" value="InterPro"/>
</dbReference>
<dbReference type="RefSeq" id="WP_111590703.1">
    <property type="nucleotide sequence ID" value="NZ_QLMA01000001.1"/>
</dbReference>
<dbReference type="PROSITE" id="PS51257">
    <property type="entry name" value="PROKAR_LIPOPROTEIN"/>
    <property type="match status" value="1"/>
</dbReference>
<accession>A0A327WD34</accession>
<feature type="domain" description="Cytochrome C Planctomycete-type" evidence="3">
    <location>
        <begin position="46"/>
        <end position="102"/>
    </location>
</feature>
<dbReference type="PANTHER" id="PTHR35889:SF3">
    <property type="entry name" value="F-BOX DOMAIN-CONTAINING PROTEIN"/>
    <property type="match status" value="1"/>
</dbReference>
<feature type="domain" description="DUF1553" evidence="2">
    <location>
        <begin position="596"/>
        <end position="852"/>
    </location>
</feature>
<protein>
    <submittedName>
        <fullName evidence="4">Cytochrome c</fullName>
    </submittedName>
</protein>
<dbReference type="AlphaFoldDB" id="A0A327WD34"/>